<protein>
    <recommendedName>
        <fullName evidence="3">beta-N-acetylhexosaminidase</fullName>
        <ecNumber evidence="3">3.2.1.52</ecNumber>
    </recommendedName>
</protein>
<evidence type="ECO:0000313" key="10">
    <source>
        <dbReference type="Proteomes" id="UP001595699"/>
    </source>
</evidence>
<evidence type="ECO:0000259" key="8">
    <source>
        <dbReference type="Pfam" id="PF02838"/>
    </source>
</evidence>
<keyword evidence="5" id="KW-0326">Glycosidase</keyword>
<dbReference type="RefSeq" id="WP_205121134.1">
    <property type="nucleotide sequence ID" value="NZ_JAFBCM010000001.1"/>
</dbReference>
<comment type="caution">
    <text evidence="9">The sequence shown here is derived from an EMBL/GenBank/DDBJ whole genome shotgun (WGS) entry which is preliminary data.</text>
</comment>
<reference evidence="10" key="1">
    <citation type="journal article" date="2019" name="Int. J. Syst. Evol. Microbiol.">
        <title>The Global Catalogue of Microorganisms (GCM) 10K type strain sequencing project: providing services to taxonomists for standard genome sequencing and annotation.</title>
        <authorList>
            <consortium name="The Broad Institute Genomics Platform"/>
            <consortium name="The Broad Institute Genome Sequencing Center for Infectious Disease"/>
            <person name="Wu L."/>
            <person name="Ma J."/>
        </authorList>
    </citation>
    <scope>NUCLEOTIDE SEQUENCE [LARGE SCALE GENOMIC DNA]</scope>
    <source>
        <strain evidence="10">CGMCC 4.7241</strain>
    </source>
</reference>
<sequence>MTDRYETLVPKPNEARAAAGEFELGPDTVLVADDLAAADAVRLLLTTLRLPLRPASQAARNAVTVRIDRTVGGPETFQLKVTTDGVTIVGADLDGVWHATQVLKQLLPDDAWRAVGRRGTAWRVPAGEVADSPALWWRGGMLDVSRHFFPKRTLLRYVDLLAMHRMNHLHLHLTDDQGWRIESRLHPEVHEQGSHRPYTQAGRDRSAGRNDGTPHGGFYTLDDLSEVTTYAAERGVTIVPEIDLPGHSSALLASHPEFGIGDHQVLTGWGISSGVLKPTPPTFEFVAELVGELVEAIPTGYVHLGGDECVMKDWATDPEVTAYLAEVGLSQHEELHGHFLRALGGRLTELGTRMVVWDEAFVTGGLLEDSIVMAWRGDGVARRAAAAGYDVVRAPVFPTYLNYDQSDSPDEPLSQGGPILLSEVAEWEPLPSEWSEAERAHVLGGQFQAWSEYIPNERHLDYLMFPRASVLADVVWRGGPAVDLRLDAHLGRLAAAGVEFRPFEGSHPWQRGGTGDRRRQTGSTMDAERAHHEEISVVADVVTTTGAH</sequence>
<dbReference type="PANTHER" id="PTHR22600">
    <property type="entry name" value="BETA-HEXOSAMINIDASE"/>
    <property type="match status" value="1"/>
</dbReference>
<evidence type="ECO:0000256" key="2">
    <source>
        <dbReference type="ARBA" id="ARBA00006285"/>
    </source>
</evidence>
<gene>
    <name evidence="9" type="ORF">ACFOUW_33910</name>
</gene>
<comment type="similarity">
    <text evidence="2">Belongs to the glycosyl hydrolase 20 family.</text>
</comment>
<dbReference type="SUPFAM" id="SSF55545">
    <property type="entry name" value="beta-N-acetylhexosaminidase-like domain"/>
    <property type="match status" value="1"/>
</dbReference>
<dbReference type="EMBL" id="JBHRZH010000043">
    <property type="protein sequence ID" value="MFC3765872.1"/>
    <property type="molecule type" value="Genomic_DNA"/>
</dbReference>
<feature type="region of interest" description="Disordered" evidence="6">
    <location>
        <begin position="190"/>
        <end position="218"/>
    </location>
</feature>
<feature type="domain" description="Beta-hexosaminidase bacterial type N-terminal" evidence="8">
    <location>
        <begin position="7"/>
        <end position="131"/>
    </location>
</feature>
<organism evidence="9 10">
    <name type="scientific">Tenggerimyces flavus</name>
    <dbReference type="NCBI Taxonomy" id="1708749"/>
    <lineage>
        <taxon>Bacteria</taxon>
        <taxon>Bacillati</taxon>
        <taxon>Actinomycetota</taxon>
        <taxon>Actinomycetes</taxon>
        <taxon>Propionibacteriales</taxon>
        <taxon>Nocardioidaceae</taxon>
        <taxon>Tenggerimyces</taxon>
    </lineage>
</organism>
<evidence type="ECO:0000256" key="4">
    <source>
        <dbReference type="ARBA" id="ARBA00022801"/>
    </source>
</evidence>
<evidence type="ECO:0000256" key="3">
    <source>
        <dbReference type="ARBA" id="ARBA00012663"/>
    </source>
</evidence>
<keyword evidence="10" id="KW-1185">Reference proteome</keyword>
<dbReference type="Proteomes" id="UP001595699">
    <property type="component" value="Unassembled WGS sequence"/>
</dbReference>
<dbReference type="Gene3D" id="3.30.379.10">
    <property type="entry name" value="Chitobiase/beta-hexosaminidase domain 2-like"/>
    <property type="match status" value="1"/>
</dbReference>
<dbReference type="PRINTS" id="PR00738">
    <property type="entry name" value="GLHYDRLASE20"/>
</dbReference>
<dbReference type="InterPro" id="IPR025705">
    <property type="entry name" value="Beta_hexosaminidase_sua/sub"/>
</dbReference>
<dbReference type="PANTHER" id="PTHR22600:SF57">
    <property type="entry name" value="BETA-N-ACETYLHEXOSAMINIDASE"/>
    <property type="match status" value="1"/>
</dbReference>
<dbReference type="InterPro" id="IPR015883">
    <property type="entry name" value="Glyco_hydro_20_cat"/>
</dbReference>
<dbReference type="Gene3D" id="3.20.20.80">
    <property type="entry name" value="Glycosidases"/>
    <property type="match status" value="1"/>
</dbReference>
<accession>A0ABV7YLF5</accession>
<feature type="region of interest" description="Disordered" evidence="6">
    <location>
        <begin position="504"/>
        <end position="530"/>
    </location>
</feature>
<dbReference type="Pfam" id="PF02838">
    <property type="entry name" value="Glyco_hydro_20b"/>
    <property type="match status" value="1"/>
</dbReference>
<evidence type="ECO:0000256" key="1">
    <source>
        <dbReference type="ARBA" id="ARBA00001231"/>
    </source>
</evidence>
<name>A0ABV7YLF5_9ACTN</name>
<evidence type="ECO:0000256" key="5">
    <source>
        <dbReference type="ARBA" id="ARBA00023295"/>
    </source>
</evidence>
<dbReference type="InterPro" id="IPR029018">
    <property type="entry name" value="Hex-like_dom2"/>
</dbReference>
<dbReference type="InterPro" id="IPR017853">
    <property type="entry name" value="GH"/>
</dbReference>
<evidence type="ECO:0000313" key="9">
    <source>
        <dbReference type="EMBL" id="MFC3765872.1"/>
    </source>
</evidence>
<feature type="domain" description="Glycoside hydrolase family 20 catalytic" evidence="7">
    <location>
        <begin position="137"/>
        <end position="477"/>
    </location>
</feature>
<dbReference type="CDD" id="cd06563">
    <property type="entry name" value="GH20_chitobiase-like"/>
    <property type="match status" value="1"/>
</dbReference>
<dbReference type="InterPro" id="IPR015882">
    <property type="entry name" value="HEX_bac_N"/>
</dbReference>
<proteinExistence type="inferred from homology"/>
<comment type="catalytic activity">
    <reaction evidence="1">
        <text>Hydrolysis of terminal non-reducing N-acetyl-D-hexosamine residues in N-acetyl-beta-D-hexosaminides.</text>
        <dbReference type="EC" id="3.2.1.52"/>
    </reaction>
</comment>
<dbReference type="EC" id="3.2.1.52" evidence="3"/>
<dbReference type="Pfam" id="PF00728">
    <property type="entry name" value="Glyco_hydro_20"/>
    <property type="match status" value="1"/>
</dbReference>
<evidence type="ECO:0000259" key="7">
    <source>
        <dbReference type="Pfam" id="PF00728"/>
    </source>
</evidence>
<keyword evidence="4" id="KW-0378">Hydrolase</keyword>
<evidence type="ECO:0000256" key="6">
    <source>
        <dbReference type="SAM" id="MobiDB-lite"/>
    </source>
</evidence>
<dbReference type="SUPFAM" id="SSF51445">
    <property type="entry name" value="(Trans)glycosidases"/>
    <property type="match status" value="1"/>
</dbReference>